<feature type="compositionally biased region" description="Low complexity" evidence="9">
    <location>
        <begin position="219"/>
        <end position="228"/>
    </location>
</feature>
<dbReference type="SMART" id="SM01270">
    <property type="entry name" value="Longin"/>
    <property type="match status" value="1"/>
</dbReference>
<dbReference type="CDD" id="cd15843">
    <property type="entry name" value="R-SNARE"/>
    <property type="match status" value="1"/>
</dbReference>
<evidence type="ECO:0000256" key="8">
    <source>
        <dbReference type="PROSITE-ProRule" id="PRU00290"/>
    </source>
</evidence>
<dbReference type="InterPro" id="IPR051097">
    <property type="entry name" value="Synaptobrevin-like_transport"/>
</dbReference>
<proteinExistence type="inferred from homology"/>
<dbReference type="InterPro" id="IPR010908">
    <property type="entry name" value="Longin_dom"/>
</dbReference>
<gene>
    <name evidence="13" type="ORF">AKO1_011246</name>
</gene>
<dbReference type="PROSITE" id="PS50892">
    <property type="entry name" value="V_SNARE"/>
    <property type="match status" value="1"/>
</dbReference>
<keyword evidence="8" id="KW-0175">Coiled coil</keyword>
<keyword evidence="2" id="KW-0813">Transport</keyword>
<dbReference type="SUPFAM" id="SSF64356">
    <property type="entry name" value="SNARE-like"/>
    <property type="match status" value="1"/>
</dbReference>
<dbReference type="Gene3D" id="1.20.5.110">
    <property type="match status" value="1"/>
</dbReference>
<dbReference type="PANTHER" id="PTHR21136:SF168">
    <property type="entry name" value="VESICLE-ASSOCIATED MEMBRANE PROTEIN 9"/>
    <property type="match status" value="1"/>
</dbReference>
<dbReference type="EMBL" id="JAOPGA020000768">
    <property type="protein sequence ID" value="KAL0481513.1"/>
    <property type="molecule type" value="Genomic_DNA"/>
</dbReference>
<dbReference type="Pfam" id="PF13774">
    <property type="entry name" value="Longin"/>
    <property type="match status" value="1"/>
</dbReference>
<dbReference type="InterPro" id="IPR001388">
    <property type="entry name" value="Synaptobrevin-like"/>
</dbReference>
<accession>A0AAW2YWZ5</accession>
<evidence type="ECO:0000259" key="12">
    <source>
        <dbReference type="PROSITE" id="PS50892"/>
    </source>
</evidence>
<dbReference type="Pfam" id="PF00957">
    <property type="entry name" value="Synaptobrevin"/>
    <property type="match status" value="1"/>
</dbReference>
<dbReference type="CDD" id="cd14824">
    <property type="entry name" value="Longin"/>
    <property type="match status" value="1"/>
</dbReference>
<keyword evidence="6 10" id="KW-0472">Membrane</keyword>
<evidence type="ECO:0000256" key="6">
    <source>
        <dbReference type="ARBA" id="ARBA00023136"/>
    </source>
</evidence>
<dbReference type="PANTHER" id="PTHR21136">
    <property type="entry name" value="SNARE PROTEINS"/>
    <property type="match status" value="1"/>
</dbReference>
<reference evidence="13 14" key="1">
    <citation type="submission" date="2024-03" db="EMBL/GenBank/DDBJ databases">
        <title>The Acrasis kona genome and developmental transcriptomes reveal deep origins of eukaryotic multicellular pathways.</title>
        <authorList>
            <person name="Sheikh S."/>
            <person name="Fu C.-J."/>
            <person name="Brown M.W."/>
            <person name="Baldauf S.L."/>
        </authorList>
    </citation>
    <scope>NUCLEOTIDE SEQUENCE [LARGE SCALE GENOMIC DNA]</scope>
    <source>
        <strain evidence="13 14">ATCC MYA-3509</strain>
    </source>
</reference>
<dbReference type="AlphaFoldDB" id="A0AAW2YWZ5"/>
<dbReference type="Gene3D" id="3.30.450.50">
    <property type="entry name" value="Longin domain"/>
    <property type="match status" value="1"/>
</dbReference>
<evidence type="ECO:0000313" key="13">
    <source>
        <dbReference type="EMBL" id="KAL0481513.1"/>
    </source>
</evidence>
<sequence length="241" mass="27314">MKGIVYACIAERDSHDGSTFSIIGDFPATPQKDMLDTVKTVLPRISSEPHKRTLTQTLHHYHYKVSGSFCYFCVTDPDFPIRITYNFLDDLEVKYLRTKTDKIRALIRDNIAYFNNTKNDKISKLQTKVDDVKETMIDNLDKLIERGEHLDSLVYRTDELKDGSLEFRKTAVKLKRAMYKRWIVISILLVAIILGAIGLTLGIVFTVLCNNGTLDCKPKSTTPSTTTPAPAPTPTPRSRII</sequence>
<organism evidence="13 14">
    <name type="scientific">Acrasis kona</name>
    <dbReference type="NCBI Taxonomy" id="1008807"/>
    <lineage>
        <taxon>Eukaryota</taxon>
        <taxon>Discoba</taxon>
        <taxon>Heterolobosea</taxon>
        <taxon>Tetramitia</taxon>
        <taxon>Eutetramitia</taxon>
        <taxon>Acrasidae</taxon>
        <taxon>Acrasis</taxon>
    </lineage>
</organism>
<evidence type="ECO:0000256" key="2">
    <source>
        <dbReference type="ARBA" id="ARBA00022448"/>
    </source>
</evidence>
<comment type="subcellular location">
    <subcellularLocation>
        <location evidence="7">Endomembrane system</location>
        <topology evidence="7">Single-pass type IV membrane protein</topology>
    </subcellularLocation>
</comment>
<evidence type="ECO:0000256" key="7">
    <source>
        <dbReference type="ARBA" id="ARBA00046280"/>
    </source>
</evidence>
<dbReference type="GO" id="GO:0016192">
    <property type="term" value="P:vesicle-mediated transport"/>
    <property type="evidence" value="ECO:0007669"/>
    <property type="project" value="InterPro"/>
</dbReference>
<dbReference type="GO" id="GO:0015031">
    <property type="term" value="P:protein transport"/>
    <property type="evidence" value="ECO:0007669"/>
    <property type="project" value="UniProtKB-KW"/>
</dbReference>
<dbReference type="SUPFAM" id="SSF58038">
    <property type="entry name" value="SNARE fusion complex"/>
    <property type="match status" value="1"/>
</dbReference>
<feature type="domain" description="Longin" evidence="11">
    <location>
        <begin position="38"/>
        <end position="98"/>
    </location>
</feature>
<evidence type="ECO:0000313" key="14">
    <source>
        <dbReference type="Proteomes" id="UP001431209"/>
    </source>
</evidence>
<dbReference type="GO" id="GO:0005737">
    <property type="term" value="C:cytoplasm"/>
    <property type="evidence" value="ECO:0007669"/>
    <property type="project" value="UniProtKB-ARBA"/>
</dbReference>
<comment type="caution">
    <text evidence="13">The sequence shown here is derived from an EMBL/GenBank/DDBJ whole genome shotgun (WGS) entry which is preliminary data.</text>
</comment>
<protein>
    <submittedName>
        <fullName evidence="13">Vesicle-associated membrane protein 7</fullName>
    </submittedName>
</protein>
<evidence type="ECO:0000256" key="1">
    <source>
        <dbReference type="ARBA" id="ARBA00008025"/>
    </source>
</evidence>
<feature type="domain" description="V-SNARE coiled-coil homology" evidence="12">
    <location>
        <begin position="121"/>
        <end position="181"/>
    </location>
</feature>
<evidence type="ECO:0000256" key="10">
    <source>
        <dbReference type="SAM" id="Phobius"/>
    </source>
</evidence>
<keyword evidence="14" id="KW-1185">Reference proteome</keyword>
<dbReference type="InterPro" id="IPR042855">
    <property type="entry name" value="V_SNARE_CC"/>
</dbReference>
<keyword evidence="5 10" id="KW-1133">Transmembrane helix</keyword>
<evidence type="ECO:0000256" key="5">
    <source>
        <dbReference type="ARBA" id="ARBA00022989"/>
    </source>
</evidence>
<comment type="similarity">
    <text evidence="1">Belongs to the synaptobrevin family.</text>
</comment>
<name>A0AAW2YWZ5_9EUKA</name>
<evidence type="ECO:0000256" key="3">
    <source>
        <dbReference type="ARBA" id="ARBA00022692"/>
    </source>
</evidence>
<dbReference type="InterPro" id="IPR011012">
    <property type="entry name" value="Longin-like_dom_sf"/>
</dbReference>
<dbReference type="GO" id="GO:0012505">
    <property type="term" value="C:endomembrane system"/>
    <property type="evidence" value="ECO:0007669"/>
    <property type="project" value="UniProtKB-SubCell"/>
</dbReference>
<evidence type="ECO:0000256" key="9">
    <source>
        <dbReference type="SAM" id="MobiDB-lite"/>
    </source>
</evidence>
<feature type="transmembrane region" description="Helical" evidence="10">
    <location>
        <begin position="182"/>
        <end position="208"/>
    </location>
</feature>
<dbReference type="GO" id="GO:0016020">
    <property type="term" value="C:membrane"/>
    <property type="evidence" value="ECO:0007669"/>
    <property type="project" value="InterPro"/>
</dbReference>
<dbReference type="Proteomes" id="UP001431209">
    <property type="component" value="Unassembled WGS sequence"/>
</dbReference>
<keyword evidence="3 10" id="KW-0812">Transmembrane</keyword>
<evidence type="ECO:0000259" key="11">
    <source>
        <dbReference type="PROSITE" id="PS50859"/>
    </source>
</evidence>
<keyword evidence="4" id="KW-0653">Protein transport</keyword>
<dbReference type="PROSITE" id="PS50859">
    <property type="entry name" value="LONGIN"/>
    <property type="match status" value="1"/>
</dbReference>
<feature type="region of interest" description="Disordered" evidence="9">
    <location>
        <begin position="216"/>
        <end position="241"/>
    </location>
</feature>
<dbReference type="PRINTS" id="PR00219">
    <property type="entry name" value="SYNAPTOBREVN"/>
</dbReference>
<evidence type="ECO:0000256" key="4">
    <source>
        <dbReference type="ARBA" id="ARBA00022927"/>
    </source>
</evidence>